<evidence type="ECO:0000313" key="15">
    <source>
        <dbReference type="Proteomes" id="UP000018291"/>
    </source>
</evidence>
<keyword evidence="5" id="KW-0547">Nucleotide-binding</keyword>
<dbReference type="PROSITE" id="PS00445">
    <property type="entry name" value="FGGY_KINASES_2"/>
    <property type="match status" value="1"/>
</dbReference>
<comment type="pathway">
    <text evidence="1">Polyol metabolism; glycerol degradation via glycerol kinase pathway; sn-glycerol 3-phosphate from glycerol: step 1/1.</text>
</comment>
<dbReference type="CDD" id="cd07769">
    <property type="entry name" value="ASKHA_NBD_FGGY_GK"/>
    <property type="match status" value="1"/>
</dbReference>
<dbReference type="AlphaFoldDB" id="R4YXE5"/>
<sequence>MPVVIAIDAGTTGVRALAIDEAARTVGLAYREFTQYFPQPGWVEHDATEIASVIREVLLELTASLTEPVATVGITNQRETVVAWSRSTSEPLHRAIVWQDRRTADRCERLVADGHLDLIRHKTGLVADPYFSASKLEWMFTEGGVERSDDLAVGTIDSWLLWNLTGGAVHATDDTNASRTMLYDLASGDWSDELCNLFGVPRAALPEILASSGRFGTVAPGWGLPEGTPISGIAGDQQASLFGQACFEPGMTKNTYGTGSFVLMNVGTERPDAVEGLITTTAWSLPDGAGGRRVTYALEGSIFVTGAGIQWLRDGLGIIDEAAEVGSLAESVSDTDGVVVVPAFTGLGSPWWDPYARGTMLGITRGTTKAHLARAVLESIAYQTRDVVDAMTNASGTPLAELRVDGGASAADLLVRIQADQLGVPVRRSRERETTAQGAAFLAGLAEGFWDSLDDVAAAWASDATFEADGDATVIEANYRRWLEAVERSRGWDRPIA</sequence>
<gene>
    <name evidence="14" type="primary">glpK</name>
    <name evidence="14" type="ORF">BN381_140033</name>
</gene>
<dbReference type="STRING" id="1229780.BN381_140033"/>
<dbReference type="InterPro" id="IPR000577">
    <property type="entry name" value="Carb_kinase_FGGY"/>
</dbReference>
<keyword evidence="4 11" id="KW-0808">Transferase</keyword>
<name>R4YXE5_9ACTN</name>
<keyword evidence="8" id="KW-0067">ATP-binding</keyword>
<evidence type="ECO:0000256" key="6">
    <source>
        <dbReference type="ARBA" id="ARBA00022777"/>
    </source>
</evidence>
<dbReference type="SUPFAM" id="SSF53067">
    <property type="entry name" value="Actin-like ATPase domain"/>
    <property type="match status" value="2"/>
</dbReference>
<dbReference type="Proteomes" id="UP000018291">
    <property type="component" value="Unassembled WGS sequence"/>
</dbReference>
<dbReference type="InterPro" id="IPR018485">
    <property type="entry name" value="FGGY_C"/>
</dbReference>
<dbReference type="GO" id="GO:0006072">
    <property type="term" value="P:glycerol-3-phosphate metabolic process"/>
    <property type="evidence" value="ECO:0007669"/>
    <property type="project" value="InterPro"/>
</dbReference>
<evidence type="ECO:0000256" key="5">
    <source>
        <dbReference type="ARBA" id="ARBA00022741"/>
    </source>
</evidence>
<evidence type="ECO:0000256" key="10">
    <source>
        <dbReference type="ARBA" id="ARBA00052101"/>
    </source>
</evidence>
<evidence type="ECO:0000313" key="14">
    <source>
        <dbReference type="EMBL" id="CCM62868.1"/>
    </source>
</evidence>
<proteinExistence type="inferred from homology"/>
<comment type="caution">
    <text evidence="14">The sequence shown here is derived from an EMBL/GenBank/DDBJ whole genome shotgun (WGS) entry which is preliminary data.</text>
</comment>
<evidence type="ECO:0000256" key="7">
    <source>
        <dbReference type="ARBA" id="ARBA00022798"/>
    </source>
</evidence>
<evidence type="ECO:0000259" key="13">
    <source>
        <dbReference type="Pfam" id="PF02782"/>
    </source>
</evidence>
<organism evidence="14 15">
    <name type="scientific">Candidatus Neomicrothrix parvicella RN1</name>
    <dbReference type="NCBI Taxonomy" id="1229780"/>
    <lineage>
        <taxon>Bacteria</taxon>
        <taxon>Bacillati</taxon>
        <taxon>Actinomycetota</taxon>
        <taxon>Acidimicrobiia</taxon>
        <taxon>Acidimicrobiales</taxon>
        <taxon>Microthrixaceae</taxon>
        <taxon>Candidatus Neomicrothrix</taxon>
    </lineage>
</organism>
<evidence type="ECO:0000256" key="1">
    <source>
        <dbReference type="ARBA" id="ARBA00005190"/>
    </source>
</evidence>
<dbReference type="eggNOG" id="COG0554">
    <property type="taxonomic scope" value="Bacteria"/>
</dbReference>
<evidence type="ECO:0000256" key="8">
    <source>
        <dbReference type="ARBA" id="ARBA00022840"/>
    </source>
</evidence>
<comment type="catalytic activity">
    <reaction evidence="10">
        <text>glycerol + ATP = sn-glycerol 3-phosphate + ADP + H(+)</text>
        <dbReference type="Rhea" id="RHEA:21644"/>
        <dbReference type="ChEBI" id="CHEBI:15378"/>
        <dbReference type="ChEBI" id="CHEBI:17754"/>
        <dbReference type="ChEBI" id="CHEBI:30616"/>
        <dbReference type="ChEBI" id="CHEBI:57597"/>
        <dbReference type="ChEBI" id="CHEBI:456216"/>
        <dbReference type="EC" id="2.7.1.30"/>
    </reaction>
</comment>
<dbReference type="InterPro" id="IPR018483">
    <property type="entry name" value="Carb_kinase_FGGY_CS"/>
</dbReference>
<evidence type="ECO:0000256" key="4">
    <source>
        <dbReference type="ARBA" id="ARBA00022679"/>
    </source>
</evidence>
<dbReference type="InterPro" id="IPR018484">
    <property type="entry name" value="FGGY_N"/>
</dbReference>
<dbReference type="HOGENOM" id="CLU_009281_2_3_11"/>
<dbReference type="Pfam" id="PF02782">
    <property type="entry name" value="FGGY_C"/>
    <property type="match status" value="1"/>
</dbReference>
<accession>R4YXE5</accession>
<dbReference type="GO" id="GO:0019563">
    <property type="term" value="P:glycerol catabolic process"/>
    <property type="evidence" value="ECO:0007669"/>
    <property type="project" value="TreeGrafter"/>
</dbReference>
<dbReference type="EC" id="2.7.1.30" evidence="3"/>
<dbReference type="PANTHER" id="PTHR10196">
    <property type="entry name" value="SUGAR KINASE"/>
    <property type="match status" value="1"/>
</dbReference>
<evidence type="ECO:0000256" key="3">
    <source>
        <dbReference type="ARBA" id="ARBA00012099"/>
    </source>
</evidence>
<protein>
    <recommendedName>
        <fullName evidence="3">glycerol kinase</fullName>
        <ecNumber evidence="3">2.7.1.30</ecNumber>
    </recommendedName>
    <alternativeName>
        <fullName evidence="9">ATP:glycerol 3-phosphotransferase</fullName>
    </alternativeName>
</protein>
<feature type="domain" description="Carbohydrate kinase FGGY N-terminal" evidence="12">
    <location>
        <begin position="4"/>
        <end position="243"/>
    </location>
</feature>
<dbReference type="PIRSF" id="PIRSF000538">
    <property type="entry name" value="GlpK"/>
    <property type="match status" value="1"/>
</dbReference>
<evidence type="ECO:0000256" key="2">
    <source>
        <dbReference type="ARBA" id="ARBA00009156"/>
    </source>
</evidence>
<evidence type="ECO:0000259" key="12">
    <source>
        <dbReference type="Pfam" id="PF00370"/>
    </source>
</evidence>
<dbReference type="InterPro" id="IPR043129">
    <property type="entry name" value="ATPase_NBD"/>
</dbReference>
<dbReference type="GO" id="GO:0005524">
    <property type="term" value="F:ATP binding"/>
    <property type="evidence" value="ECO:0007669"/>
    <property type="project" value="UniProtKB-KW"/>
</dbReference>
<keyword evidence="7" id="KW-0319">Glycerol metabolism</keyword>
<dbReference type="EMBL" id="CANL01000006">
    <property type="protein sequence ID" value="CCM62868.1"/>
    <property type="molecule type" value="Genomic_DNA"/>
</dbReference>
<dbReference type="NCBIfam" id="NF000756">
    <property type="entry name" value="PRK00047.1"/>
    <property type="match status" value="1"/>
</dbReference>
<dbReference type="Gene3D" id="3.30.420.40">
    <property type="match status" value="2"/>
</dbReference>
<dbReference type="InterPro" id="IPR005999">
    <property type="entry name" value="Glycerol_kin"/>
</dbReference>
<dbReference type="NCBIfam" id="TIGR01311">
    <property type="entry name" value="glycerol_kin"/>
    <property type="match status" value="1"/>
</dbReference>
<keyword evidence="6 11" id="KW-0418">Kinase</keyword>
<feature type="domain" description="Carbohydrate kinase FGGY C-terminal" evidence="13">
    <location>
        <begin position="254"/>
        <end position="446"/>
    </location>
</feature>
<evidence type="ECO:0000256" key="9">
    <source>
        <dbReference type="ARBA" id="ARBA00043149"/>
    </source>
</evidence>
<dbReference type="PANTHER" id="PTHR10196:SF69">
    <property type="entry name" value="GLYCEROL KINASE"/>
    <property type="match status" value="1"/>
</dbReference>
<dbReference type="GO" id="GO:0004370">
    <property type="term" value="F:glycerol kinase activity"/>
    <property type="evidence" value="ECO:0007669"/>
    <property type="project" value="UniProtKB-EC"/>
</dbReference>
<keyword evidence="15" id="KW-1185">Reference proteome</keyword>
<reference evidence="14 15" key="1">
    <citation type="journal article" date="2013" name="ISME J.">
        <title>Metabolic model for the filamentous 'Candidatus Microthrix parvicella' based on genomic and metagenomic analyses.</title>
        <authorList>
            <person name="Jon McIlroy S."/>
            <person name="Kristiansen R."/>
            <person name="Albertsen M."/>
            <person name="Michael Karst S."/>
            <person name="Rossetti S."/>
            <person name="Lund Nielsen J."/>
            <person name="Tandoi V."/>
            <person name="James Seviour R."/>
            <person name="Nielsen P.H."/>
        </authorList>
    </citation>
    <scope>NUCLEOTIDE SEQUENCE [LARGE SCALE GENOMIC DNA]</scope>
    <source>
        <strain evidence="14 15">RN1</strain>
    </source>
</reference>
<comment type="similarity">
    <text evidence="2 11">Belongs to the FGGY kinase family.</text>
</comment>
<dbReference type="GO" id="GO:0005829">
    <property type="term" value="C:cytosol"/>
    <property type="evidence" value="ECO:0007669"/>
    <property type="project" value="TreeGrafter"/>
</dbReference>
<dbReference type="FunFam" id="3.30.420.40:FF:000007">
    <property type="entry name" value="Glycerol kinase"/>
    <property type="match status" value="1"/>
</dbReference>
<dbReference type="Pfam" id="PF00370">
    <property type="entry name" value="FGGY_N"/>
    <property type="match status" value="1"/>
</dbReference>
<evidence type="ECO:0000256" key="11">
    <source>
        <dbReference type="RuleBase" id="RU003733"/>
    </source>
</evidence>